<dbReference type="AlphaFoldDB" id="A0AA40P2G0"/>
<sequence length="44" mass="5162">MKFQFEPMTPRAVPVGQKTIDAEVNLWLMGLKMQLAIRFEYDFA</sequence>
<proteinExistence type="predicted"/>
<dbReference type="Proteomes" id="UP000050523">
    <property type="component" value="Unassembled WGS sequence"/>
</dbReference>
<reference evidence="1 2" key="1">
    <citation type="submission" date="2015-09" db="EMBL/GenBank/DDBJ databases">
        <title>Genome announcement of multiple Pseudomonas syringae strains.</title>
        <authorList>
            <person name="Thakur S."/>
            <person name="Wang P.W."/>
            <person name="Gong Y."/>
            <person name="Weir B.S."/>
            <person name="Guttman D.S."/>
        </authorList>
    </citation>
    <scope>NUCLEOTIDE SEQUENCE [LARGE SCALE GENOMIC DNA]</scope>
    <source>
        <strain evidence="1 2">ICMP9151</strain>
    </source>
</reference>
<name>A0AA40P2G0_9PSED</name>
<protein>
    <submittedName>
        <fullName evidence="1">Transposase</fullName>
    </submittedName>
</protein>
<accession>A0AA40P2G0</accession>
<gene>
    <name evidence="1" type="ORF">ALO43_200013</name>
</gene>
<organism evidence="1 2">
    <name type="scientific">Pseudomonas tremae</name>
    <dbReference type="NCBI Taxonomy" id="200454"/>
    <lineage>
        <taxon>Bacteria</taxon>
        <taxon>Pseudomonadati</taxon>
        <taxon>Pseudomonadota</taxon>
        <taxon>Gammaproteobacteria</taxon>
        <taxon>Pseudomonadales</taxon>
        <taxon>Pseudomonadaceae</taxon>
        <taxon>Pseudomonas</taxon>
    </lineage>
</organism>
<evidence type="ECO:0000313" key="1">
    <source>
        <dbReference type="EMBL" id="KPY96175.1"/>
    </source>
</evidence>
<evidence type="ECO:0000313" key="2">
    <source>
        <dbReference type="Proteomes" id="UP000050523"/>
    </source>
</evidence>
<dbReference type="EMBL" id="LJRO01000318">
    <property type="protein sequence ID" value="KPY96175.1"/>
    <property type="molecule type" value="Genomic_DNA"/>
</dbReference>
<comment type="caution">
    <text evidence="1">The sequence shown here is derived from an EMBL/GenBank/DDBJ whole genome shotgun (WGS) entry which is preliminary data.</text>
</comment>